<dbReference type="AlphaFoldDB" id="K3WPS7"/>
<keyword evidence="1" id="KW-0175">Coiled coil</keyword>
<sequence>MEPETSVDAQALATGTIPRQSMDDGSDSDDVDAESDEDRLQRQFLCELKSLREQVAEKDTENELLREKIAALTDNLVQTTEELAHRMVLFSDVMTRSERLDAQIANAKKTLLTKEMQLHDLTQEKQALTTQLAGKEKEREHWEHEFVRVEEQLSDSTRRIQTLHESLNEHKQEVNAWKSKMKRALRTVDALKRQLDSQNEKEAELTQNLIQVKREETERERSWHTRNAKLECQLHTLERELEELRSVTNQAEVDKQQAQEDEVVWKSDVAAQQLEKQKQIVHLREEMSKLRSALEKVQVNEKLMHREIRRLREELLLSESQRETEQRRFDQLVRGKDKEVAFIWQKYLDVMSPNIHASNKSTPN</sequence>
<feature type="coiled-coil region" evidence="1">
    <location>
        <begin position="48"/>
        <end position="328"/>
    </location>
</feature>
<dbReference type="VEuPathDB" id="FungiDB:PYU1_G006954"/>
<dbReference type="eggNOG" id="ENOG502SNNH">
    <property type="taxonomic scope" value="Eukaryota"/>
</dbReference>
<protein>
    <submittedName>
        <fullName evidence="3">Uncharacterized protein</fullName>
    </submittedName>
</protein>
<feature type="region of interest" description="Disordered" evidence="2">
    <location>
        <begin position="1"/>
        <end position="38"/>
    </location>
</feature>
<evidence type="ECO:0000313" key="3">
    <source>
        <dbReference type="EnsemblProtists" id="PYU1_T006969"/>
    </source>
</evidence>
<evidence type="ECO:0000256" key="1">
    <source>
        <dbReference type="SAM" id="Coils"/>
    </source>
</evidence>
<accession>K3WPS7</accession>
<name>K3WPS7_GLOUD</name>
<dbReference type="InParanoid" id="K3WPS7"/>
<dbReference type="EnsemblProtists" id="PYU1_T006969">
    <property type="protein sequence ID" value="PYU1_T006969"/>
    <property type="gene ID" value="PYU1_G006954"/>
</dbReference>
<reference evidence="4" key="1">
    <citation type="journal article" date="2010" name="Genome Biol.">
        <title>Genome sequence of the necrotrophic plant pathogen Pythium ultimum reveals original pathogenicity mechanisms and effector repertoire.</title>
        <authorList>
            <person name="Levesque C.A."/>
            <person name="Brouwer H."/>
            <person name="Cano L."/>
            <person name="Hamilton J.P."/>
            <person name="Holt C."/>
            <person name="Huitema E."/>
            <person name="Raffaele S."/>
            <person name="Robideau G.P."/>
            <person name="Thines M."/>
            <person name="Win J."/>
            <person name="Zerillo M.M."/>
            <person name="Beakes G.W."/>
            <person name="Boore J.L."/>
            <person name="Busam D."/>
            <person name="Dumas B."/>
            <person name="Ferriera S."/>
            <person name="Fuerstenberg S.I."/>
            <person name="Gachon C.M."/>
            <person name="Gaulin E."/>
            <person name="Govers F."/>
            <person name="Grenville-Briggs L."/>
            <person name="Horner N."/>
            <person name="Hostetler J."/>
            <person name="Jiang R.H."/>
            <person name="Johnson J."/>
            <person name="Krajaejun T."/>
            <person name="Lin H."/>
            <person name="Meijer H.J."/>
            <person name="Moore B."/>
            <person name="Morris P."/>
            <person name="Phuntmart V."/>
            <person name="Puiu D."/>
            <person name="Shetty J."/>
            <person name="Stajich J.E."/>
            <person name="Tripathy S."/>
            <person name="Wawra S."/>
            <person name="van West P."/>
            <person name="Whitty B.R."/>
            <person name="Coutinho P.M."/>
            <person name="Henrissat B."/>
            <person name="Martin F."/>
            <person name="Thomas P.D."/>
            <person name="Tyler B.M."/>
            <person name="De Vries R.P."/>
            <person name="Kamoun S."/>
            <person name="Yandell M."/>
            <person name="Tisserat N."/>
            <person name="Buell C.R."/>
        </authorList>
    </citation>
    <scope>NUCLEOTIDE SEQUENCE</scope>
    <source>
        <strain evidence="4">DAOM:BR144</strain>
    </source>
</reference>
<reference evidence="4" key="2">
    <citation type="submission" date="2010-04" db="EMBL/GenBank/DDBJ databases">
        <authorList>
            <person name="Buell R."/>
            <person name="Hamilton J."/>
            <person name="Hostetler J."/>
        </authorList>
    </citation>
    <scope>NUCLEOTIDE SEQUENCE [LARGE SCALE GENOMIC DNA]</scope>
    <source>
        <strain evidence="4">DAOM:BR144</strain>
    </source>
</reference>
<keyword evidence="4" id="KW-1185">Reference proteome</keyword>
<reference evidence="3" key="3">
    <citation type="submission" date="2015-02" db="UniProtKB">
        <authorList>
            <consortium name="EnsemblProtists"/>
        </authorList>
    </citation>
    <scope>IDENTIFICATION</scope>
    <source>
        <strain evidence="3">DAOM BR144</strain>
    </source>
</reference>
<organism evidence="3 4">
    <name type="scientific">Globisporangium ultimum (strain ATCC 200006 / CBS 805.95 / DAOM BR144)</name>
    <name type="common">Pythium ultimum</name>
    <dbReference type="NCBI Taxonomy" id="431595"/>
    <lineage>
        <taxon>Eukaryota</taxon>
        <taxon>Sar</taxon>
        <taxon>Stramenopiles</taxon>
        <taxon>Oomycota</taxon>
        <taxon>Peronosporomycetes</taxon>
        <taxon>Pythiales</taxon>
        <taxon>Pythiaceae</taxon>
        <taxon>Globisporangium</taxon>
    </lineage>
</organism>
<dbReference type="Proteomes" id="UP000019132">
    <property type="component" value="Unassembled WGS sequence"/>
</dbReference>
<proteinExistence type="predicted"/>
<dbReference type="EMBL" id="GL376560">
    <property type="status" value="NOT_ANNOTATED_CDS"/>
    <property type="molecule type" value="Genomic_DNA"/>
</dbReference>
<feature type="compositionally biased region" description="Acidic residues" evidence="2">
    <location>
        <begin position="24"/>
        <end position="37"/>
    </location>
</feature>
<evidence type="ECO:0000256" key="2">
    <source>
        <dbReference type="SAM" id="MobiDB-lite"/>
    </source>
</evidence>
<dbReference type="Gene3D" id="1.10.287.1490">
    <property type="match status" value="1"/>
</dbReference>
<dbReference type="HOGENOM" id="CLU_053248_0_0_1"/>
<evidence type="ECO:0000313" key="4">
    <source>
        <dbReference type="Proteomes" id="UP000019132"/>
    </source>
</evidence>
<dbReference type="OMA" id="FIWQKYV"/>